<evidence type="ECO:0000313" key="4">
    <source>
        <dbReference type="Proteomes" id="UP001231189"/>
    </source>
</evidence>
<organism evidence="3 4">
    <name type="scientific">Lolium multiflorum</name>
    <name type="common">Italian ryegrass</name>
    <name type="synonym">Lolium perenne subsp. multiflorum</name>
    <dbReference type="NCBI Taxonomy" id="4521"/>
    <lineage>
        <taxon>Eukaryota</taxon>
        <taxon>Viridiplantae</taxon>
        <taxon>Streptophyta</taxon>
        <taxon>Embryophyta</taxon>
        <taxon>Tracheophyta</taxon>
        <taxon>Spermatophyta</taxon>
        <taxon>Magnoliopsida</taxon>
        <taxon>Liliopsida</taxon>
        <taxon>Poales</taxon>
        <taxon>Poaceae</taxon>
        <taxon>BOP clade</taxon>
        <taxon>Pooideae</taxon>
        <taxon>Poodae</taxon>
        <taxon>Poeae</taxon>
        <taxon>Poeae Chloroplast Group 2 (Poeae type)</taxon>
        <taxon>Loliodinae</taxon>
        <taxon>Loliinae</taxon>
        <taxon>Lolium</taxon>
    </lineage>
</organism>
<dbReference type="InterPro" id="IPR001810">
    <property type="entry name" value="F-box_dom"/>
</dbReference>
<sequence length="481" mass="53964">MASTPQPSPLADLPPDVLGRVIALLPLPADRARFRAVCRSWRSALRQHAGTQLPWILHADGTIVTLPYHDLHSWSPFPDGTKLIGATNSWLALYRADASDGRRRYLLHNPFSNTTVPLPALDLVIGKVPDQFAVRKVLMRSTGDDLVAVMTNMRNYRIILCRPRKSGAWLLKRRVLPYASISDIAFHGDNLYGVTKNAGLIALELAEKKDGRPTVKSAKYVITHFESDDEWDDTEDEEEVSSSEGDVSSSKGDEEVEPRDASGLENEDALEYNETSVAEDEDNELGSDERSSVQEEDTDLESDQMSSSEDENEQLESTETSSDEDSNNNEEVGDNLNDVDLDGYCTNPDITEENEFMDYTVTRSCLLESGGKLLMVRWQQYMPCLSTRLSRDIRDNYKVDDDSDLDILEADLHVGSWVPAATTCMLFVGDHFSTSIFGCKEASEEFICHFVYENDVKTIPKTYEELLESQSMWYCPQGIVI</sequence>
<feature type="region of interest" description="Disordered" evidence="1">
    <location>
        <begin position="227"/>
        <end position="341"/>
    </location>
</feature>
<dbReference type="PANTHER" id="PTHR33110">
    <property type="entry name" value="F-BOX/KELCH-REPEAT PROTEIN-RELATED"/>
    <property type="match status" value="1"/>
</dbReference>
<proteinExistence type="predicted"/>
<feature type="compositionally biased region" description="Acidic residues" evidence="1">
    <location>
        <begin position="294"/>
        <end position="341"/>
    </location>
</feature>
<comment type="caution">
    <text evidence="3">The sequence shown here is derived from an EMBL/GenBank/DDBJ whole genome shotgun (WGS) entry which is preliminary data.</text>
</comment>
<dbReference type="AlphaFoldDB" id="A0AAD8WGW9"/>
<evidence type="ECO:0000313" key="3">
    <source>
        <dbReference type="EMBL" id="KAK1653717.1"/>
    </source>
</evidence>
<protein>
    <recommendedName>
        <fullName evidence="2">F-box domain-containing protein</fullName>
    </recommendedName>
</protein>
<dbReference type="Pfam" id="PF00646">
    <property type="entry name" value="F-box"/>
    <property type="match status" value="1"/>
</dbReference>
<dbReference type="InterPro" id="IPR036047">
    <property type="entry name" value="F-box-like_dom_sf"/>
</dbReference>
<name>A0AAD8WGW9_LOLMU</name>
<reference evidence="3" key="1">
    <citation type="submission" date="2023-07" db="EMBL/GenBank/DDBJ databases">
        <title>A chromosome-level genome assembly of Lolium multiflorum.</title>
        <authorList>
            <person name="Chen Y."/>
            <person name="Copetti D."/>
            <person name="Kolliker R."/>
            <person name="Studer B."/>
        </authorList>
    </citation>
    <scope>NUCLEOTIDE SEQUENCE</scope>
    <source>
        <strain evidence="3">02402/16</strain>
        <tissue evidence="3">Leaf</tissue>
    </source>
</reference>
<keyword evidence="4" id="KW-1185">Reference proteome</keyword>
<dbReference type="Gene3D" id="1.20.1280.50">
    <property type="match status" value="1"/>
</dbReference>
<accession>A0AAD8WGW9</accession>
<evidence type="ECO:0000256" key="1">
    <source>
        <dbReference type="SAM" id="MobiDB-lite"/>
    </source>
</evidence>
<dbReference type="Proteomes" id="UP001231189">
    <property type="component" value="Unassembled WGS sequence"/>
</dbReference>
<dbReference type="SMART" id="SM00256">
    <property type="entry name" value="FBOX"/>
    <property type="match status" value="1"/>
</dbReference>
<feature type="compositionally biased region" description="Acidic residues" evidence="1">
    <location>
        <begin position="265"/>
        <end position="286"/>
    </location>
</feature>
<dbReference type="InterPro" id="IPR005174">
    <property type="entry name" value="KIB1-4_b-propeller"/>
</dbReference>
<feature type="compositionally biased region" description="Acidic residues" evidence="1">
    <location>
        <begin position="227"/>
        <end position="241"/>
    </location>
</feature>
<dbReference type="EMBL" id="JAUUTY010000004">
    <property type="protein sequence ID" value="KAK1653717.1"/>
    <property type="molecule type" value="Genomic_DNA"/>
</dbReference>
<dbReference type="SUPFAM" id="SSF81383">
    <property type="entry name" value="F-box domain"/>
    <property type="match status" value="1"/>
</dbReference>
<dbReference type="PANTHER" id="PTHR33110:SF146">
    <property type="entry name" value="F-BOX DOMAIN-CONTAINING PROTEIN"/>
    <property type="match status" value="1"/>
</dbReference>
<dbReference type="Pfam" id="PF03478">
    <property type="entry name" value="Beta-prop_KIB1-4"/>
    <property type="match status" value="1"/>
</dbReference>
<feature type="domain" description="F-box" evidence="2">
    <location>
        <begin position="13"/>
        <end position="58"/>
    </location>
</feature>
<evidence type="ECO:0000259" key="2">
    <source>
        <dbReference type="SMART" id="SM00256"/>
    </source>
</evidence>
<gene>
    <name evidence="3" type="ORF">QYE76_071522</name>
</gene>